<gene>
    <name evidence="1" type="ORF">CTRU02_207129</name>
</gene>
<keyword evidence="2" id="KW-1185">Reference proteome</keyword>
<evidence type="ECO:0000313" key="1">
    <source>
        <dbReference type="EMBL" id="KAL0937398.1"/>
    </source>
</evidence>
<organism evidence="1 2">
    <name type="scientific">Colletotrichum truncatum</name>
    <name type="common">Anthracnose fungus</name>
    <name type="synonym">Colletotrichum capsici</name>
    <dbReference type="NCBI Taxonomy" id="5467"/>
    <lineage>
        <taxon>Eukaryota</taxon>
        <taxon>Fungi</taxon>
        <taxon>Dikarya</taxon>
        <taxon>Ascomycota</taxon>
        <taxon>Pezizomycotina</taxon>
        <taxon>Sordariomycetes</taxon>
        <taxon>Hypocreomycetidae</taxon>
        <taxon>Glomerellales</taxon>
        <taxon>Glomerellaceae</taxon>
        <taxon>Colletotrichum</taxon>
        <taxon>Colletotrichum truncatum species complex</taxon>
    </lineage>
</organism>
<dbReference type="EMBL" id="VUJX02000004">
    <property type="protein sequence ID" value="KAL0937398.1"/>
    <property type="molecule type" value="Genomic_DNA"/>
</dbReference>
<evidence type="ECO:0000313" key="2">
    <source>
        <dbReference type="Proteomes" id="UP000805649"/>
    </source>
</evidence>
<protein>
    <submittedName>
        <fullName evidence="1">Uncharacterized protein</fullName>
    </submittedName>
</protein>
<dbReference type="Proteomes" id="UP000805649">
    <property type="component" value="Unassembled WGS sequence"/>
</dbReference>
<sequence length="193" mass="21323">MKLFIFLSTAFTATIFLQAVPAPTIFVWFPVAGNLVLGTSIGITAAGLKDREKREKKVKEDQERQRKASQRRSLIHVRKIAREVAAELGGREGPGSAPPGVPQHNWNDCYHAALESEIFVEGPTRERGIRATNVPPVCMVLANVLGGIYNGTQPTPIPCGSDCMDWINMTPEYYDGIRSILNSKPLNLRHKRG</sequence>
<accession>A0ACC3Z004</accession>
<comment type="caution">
    <text evidence="1">The sequence shown here is derived from an EMBL/GenBank/DDBJ whole genome shotgun (WGS) entry which is preliminary data.</text>
</comment>
<reference evidence="1 2" key="1">
    <citation type="journal article" date="2020" name="Phytopathology">
        <title>Genome Sequence Resources of Colletotrichum truncatum, C. plurivorum, C. musicola, and C. sojae: Four Species Pathogenic to Soybean (Glycine max).</title>
        <authorList>
            <person name="Rogerio F."/>
            <person name="Boufleur T.R."/>
            <person name="Ciampi-Guillardi M."/>
            <person name="Sukno S.A."/>
            <person name="Thon M.R."/>
            <person name="Massola Junior N.S."/>
            <person name="Baroncelli R."/>
        </authorList>
    </citation>
    <scope>NUCLEOTIDE SEQUENCE [LARGE SCALE GENOMIC DNA]</scope>
    <source>
        <strain evidence="1 2">CMES1059</strain>
    </source>
</reference>
<proteinExistence type="predicted"/>
<name>A0ACC3Z004_COLTU</name>